<sequence length="122" mass="14092">MQKICAHLRATVSNLSEFSMGKIDAPKLKVLLFGPLDQDKPIDKAITNVSQKIVKRSALIRIRQALTPVRKMLRGRTLIRISPSLLSARKMLRGRRTLTRTNQSLLLFRKMLRRRAPLYLTW</sequence>
<dbReference type="EMBL" id="GBRH01238095">
    <property type="protein sequence ID" value="JAD59800.1"/>
    <property type="molecule type" value="Transcribed_RNA"/>
</dbReference>
<evidence type="ECO:0000313" key="1">
    <source>
        <dbReference type="EMBL" id="JAD59800.1"/>
    </source>
</evidence>
<name>A0A0A9BEY6_ARUDO</name>
<accession>A0A0A9BEY6</accession>
<reference evidence="1" key="2">
    <citation type="journal article" date="2015" name="Data Brief">
        <title>Shoot transcriptome of the giant reed, Arundo donax.</title>
        <authorList>
            <person name="Barrero R.A."/>
            <person name="Guerrero F.D."/>
            <person name="Moolhuijzen P."/>
            <person name="Goolsby J.A."/>
            <person name="Tidwell J."/>
            <person name="Bellgard S.E."/>
            <person name="Bellgard M.I."/>
        </authorList>
    </citation>
    <scope>NUCLEOTIDE SEQUENCE</scope>
    <source>
        <tissue evidence="1">Shoot tissue taken approximately 20 cm above the soil surface</tissue>
    </source>
</reference>
<dbReference type="AlphaFoldDB" id="A0A0A9BEY6"/>
<reference evidence="1" key="1">
    <citation type="submission" date="2014-09" db="EMBL/GenBank/DDBJ databases">
        <authorList>
            <person name="Magalhaes I.L.F."/>
            <person name="Oliveira U."/>
            <person name="Santos F.R."/>
            <person name="Vidigal T.H.D.A."/>
            <person name="Brescovit A.D."/>
            <person name="Santos A.J."/>
        </authorList>
    </citation>
    <scope>NUCLEOTIDE SEQUENCE</scope>
    <source>
        <tissue evidence="1">Shoot tissue taken approximately 20 cm above the soil surface</tissue>
    </source>
</reference>
<proteinExistence type="predicted"/>
<organism evidence="1">
    <name type="scientific">Arundo donax</name>
    <name type="common">Giant reed</name>
    <name type="synonym">Donax arundinaceus</name>
    <dbReference type="NCBI Taxonomy" id="35708"/>
    <lineage>
        <taxon>Eukaryota</taxon>
        <taxon>Viridiplantae</taxon>
        <taxon>Streptophyta</taxon>
        <taxon>Embryophyta</taxon>
        <taxon>Tracheophyta</taxon>
        <taxon>Spermatophyta</taxon>
        <taxon>Magnoliopsida</taxon>
        <taxon>Liliopsida</taxon>
        <taxon>Poales</taxon>
        <taxon>Poaceae</taxon>
        <taxon>PACMAD clade</taxon>
        <taxon>Arundinoideae</taxon>
        <taxon>Arundineae</taxon>
        <taxon>Arundo</taxon>
    </lineage>
</organism>
<protein>
    <submittedName>
        <fullName evidence="1">Uncharacterized protein</fullName>
    </submittedName>
</protein>